<name>A0A5J9TEB7_9POAL</name>
<evidence type="ECO:0000256" key="1">
    <source>
        <dbReference type="SAM" id="MobiDB-lite"/>
    </source>
</evidence>
<reference evidence="2 3" key="1">
    <citation type="journal article" date="2019" name="Sci. Rep.">
        <title>A high-quality genome of Eragrostis curvula grass provides insights into Poaceae evolution and supports new strategies to enhance forage quality.</title>
        <authorList>
            <person name="Carballo J."/>
            <person name="Santos B.A.C.M."/>
            <person name="Zappacosta D."/>
            <person name="Garbus I."/>
            <person name="Selva J.P."/>
            <person name="Gallo C.A."/>
            <person name="Diaz A."/>
            <person name="Albertini E."/>
            <person name="Caccamo M."/>
            <person name="Echenique V."/>
        </authorList>
    </citation>
    <scope>NUCLEOTIDE SEQUENCE [LARGE SCALE GENOMIC DNA]</scope>
    <source>
        <strain evidence="3">cv. Victoria</strain>
        <tissue evidence="2">Leaf</tissue>
    </source>
</reference>
<keyword evidence="3" id="KW-1185">Reference proteome</keyword>
<dbReference type="Gramene" id="TVU09557">
    <property type="protein sequence ID" value="TVU09557"/>
    <property type="gene ID" value="EJB05_43040"/>
</dbReference>
<feature type="region of interest" description="Disordered" evidence="1">
    <location>
        <begin position="68"/>
        <end position="87"/>
    </location>
</feature>
<organism evidence="2 3">
    <name type="scientific">Eragrostis curvula</name>
    <name type="common">weeping love grass</name>
    <dbReference type="NCBI Taxonomy" id="38414"/>
    <lineage>
        <taxon>Eukaryota</taxon>
        <taxon>Viridiplantae</taxon>
        <taxon>Streptophyta</taxon>
        <taxon>Embryophyta</taxon>
        <taxon>Tracheophyta</taxon>
        <taxon>Spermatophyta</taxon>
        <taxon>Magnoliopsida</taxon>
        <taxon>Liliopsida</taxon>
        <taxon>Poales</taxon>
        <taxon>Poaceae</taxon>
        <taxon>PACMAD clade</taxon>
        <taxon>Chloridoideae</taxon>
        <taxon>Eragrostideae</taxon>
        <taxon>Eragrostidinae</taxon>
        <taxon>Eragrostis</taxon>
    </lineage>
</organism>
<protein>
    <submittedName>
        <fullName evidence="2">Uncharacterized protein</fullName>
    </submittedName>
</protein>
<dbReference type="Proteomes" id="UP000324897">
    <property type="component" value="Chromosome 3"/>
</dbReference>
<gene>
    <name evidence="2" type="ORF">EJB05_43040</name>
</gene>
<feature type="non-terminal residue" evidence="2">
    <location>
        <position position="107"/>
    </location>
</feature>
<accession>A0A5J9TEB7</accession>
<dbReference type="AlphaFoldDB" id="A0A5J9TEB7"/>
<sequence>MRPCPRAMVVGRLCGRGSREGTHAPRCSVTEICPESERISTYCIHVPRSTHPAVLSFTEADQTGAKPYRSTVKNRSETASNHHPRRLARSMAQRASLFMRAPCGGRR</sequence>
<evidence type="ECO:0000313" key="2">
    <source>
        <dbReference type="EMBL" id="TVU09557.1"/>
    </source>
</evidence>
<evidence type="ECO:0000313" key="3">
    <source>
        <dbReference type="Proteomes" id="UP000324897"/>
    </source>
</evidence>
<feature type="compositionally biased region" description="Polar residues" evidence="1">
    <location>
        <begin position="71"/>
        <end position="81"/>
    </location>
</feature>
<comment type="caution">
    <text evidence="2">The sequence shown here is derived from an EMBL/GenBank/DDBJ whole genome shotgun (WGS) entry which is preliminary data.</text>
</comment>
<dbReference type="EMBL" id="RWGY01000039">
    <property type="protein sequence ID" value="TVU09557.1"/>
    <property type="molecule type" value="Genomic_DNA"/>
</dbReference>
<proteinExistence type="predicted"/>